<dbReference type="EMBL" id="CP158375">
    <property type="protein sequence ID" value="XDO97480.1"/>
    <property type="molecule type" value="Genomic_DNA"/>
</dbReference>
<protein>
    <submittedName>
        <fullName evidence="2">Uncharacterized protein</fullName>
    </submittedName>
</protein>
<gene>
    <name evidence="2" type="ORF">ABOZ73_03410</name>
</gene>
<dbReference type="AlphaFoldDB" id="A0AB39KU66"/>
<dbReference type="RefSeq" id="WP_369060723.1">
    <property type="nucleotide sequence ID" value="NZ_CP158375.1"/>
</dbReference>
<feature type="region of interest" description="Disordered" evidence="1">
    <location>
        <begin position="70"/>
        <end position="129"/>
    </location>
</feature>
<proteinExistence type="predicted"/>
<name>A0AB39KU66_9CAUL</name>
<evidence type="ECO:0000313" key="2">
    <source>
        <dbReference type="EMBL" id="XDO97480.1"/>
    </source>
</evidence>
<reference evidence="2" key="1">
    <citation type="submission" date="2024-06" db="EMBL/GenBank/DDBJ databases">
        <title>Caulobacter inopinatus, sp. nov.</title>
        <authorList>
            <person name="Donachie S.P."/>
        </authorList>
    </citation>
    <scope>NUCLEOTIDE SEQUENCE</scope>
    <source>
        <strain evidence="2">73W</strain>
    </source>
</reference>
<organism evidence="2">
    <name type="scientific">Caulobacter sp. 73W</name>
    <dbReference type="NCBI Taxonomy" id="3161137"/>
    <lineage>
        <taxon>Bacteria</taxon>
        <taxon>Pseudomonadati</taxon>
        <taxon>Pseudomonadota</taxon>
        <taxon>Alphaproteobacteria</taxon>
        <taxon>Caulobacterales</taxon>
        <taxon>Caulobacteraceae</taxon>
        <taxon>Caulobacter</taxon>
    </lineage>
</organism>
<accession>A0AB39KU66</accession>
<feature type="compositionally biased region" description="Pro residues" evidence="1">
    <location>
        <begin position="91"/>
        <end position="105"/>
    </location>
</feature>
<evidence type="ECO:0000256" key="1">
    <source>
        <dbReference type="SAM" id="MobiDB-lite"/>
    </source>
</evidence>
<sequence length="129" mass="13812">MPKQAPDNAKDDASEDVSELFRRISQPELGYHSFDLALQDEEAPTVADVKKLVRKLDEAPPVKSVATAKLSEAAPAKPAGVGKLLRAWSPESPPEPQAEAPPPPSKTEGTDLKAMFSAMGKAKPPRSTR</sequence>